<organism evidence="11 12">
    <name type="scientific">Sulfurospirillum halorespirans DSM 13726</name>
    <dbReference type="NCBI Taxonomy" id="1193502"/>
    <lineage>
        <taxon>Bacteria</taxon>
        <taxon>Pseudomonadati</taxon>
        <taxon>Campylobacterota</taxon>
        <taxon>Epsilonproteobacteria</taxon>
        <taxon>Campylobacterales</taxon>
        <taxon>Sulfurospirillaceae</taxon>
        <taxon>Sulfurospirillum</taxon>
    </lineage>
</organism>
<dbReference type="Proteomes" id="UP000094609">
    <property type="component" value="Chromosome"/>
</dbReference>
<dbReference type="GO" id="GO:0006780">
    <property type="term" value="P:uroporphyrinogen III biosynthetic process"/>
    <property type="evidence" value="ECO:0007669"/>
    <property type="project" value="UniProtKB-UniRule"/>
</dbReference>
<evidence type="ECO:0000313" key="12">
    <source>
        <dbReference type="Proteomes" id="UP000094609"/>
    </source>
</evidence>
<evidence type="ECO:0000256" key="1">
    <source>
        <dbReference type="ARBA" id="ARBA00004772"/>
    </source>
</evidence>
<dbReference type="InterPro" id="IPR036108">
    <property type="entry name" value="4pyrrol_syn_uPrphyn_synt_sf"/>
</dbReference>
<comment type="catalytic activity">
    <reaction evidence="8 9">
        <text>hydroxymethylbilane = uroporphyrinogen III + H2O</text>
        <dbReference type="Rhea" id="RHEA:18965"/>
        <dbReference type="ChEBI" id="CHEBI:15377"/>
        <dbReference type="ChEBI" id="CHEBI:57308"/>
        <dbReference type="ChEBI" id="CHEBI:57845"/>
        <dbReference type="EC" id="4.2.1.75"/>
    </reaction>
</comment>
<dbReference type="AlphaFoldDB" id="A0A1D7THY0"/>
<keyword evidence="5 9" id="KW-0627">Porphyrin biosynthesis</keyword>
<dbReference type="EMBL" id="CP017111">
    <property type="protein sequence ID" value="AOO64550.1"/>
    <property type="molecule type" value="Genomic_DNA"/>
</dbReference>
<evidence type="ECO:0000256" key="6">
    <source>
        <dbReference type="ARBA" id="ARBA00037589"/>
    </source>
</evidence>
<dbReference type="EC" id="4.2.1.75" evidence="3 9"/>
<dbReference type="PANTHER" id="PTHR38042:SF1">
    <property type="entry name" value="UROPORPHYRINOGEN-III SYNTHASE, CHLOROPLASTIC"/>
    <property type="match status" value="1"/>
</dbReference>
<accession>A0A1D7THY0</accession>
<evidence type="ECO:0000256" key="7">
    <source>
        <dbReference type="ARBA" id="ARBA00040167"/>
    </source>
</evidence>
<name>A0A1D7THY0_9BACT</name>
<proteinExistence type="inferred from homology"/>
<evidence type="ECO:0000256" key="5">
    <source>
        <dbReference type="ARBA" id="ARBA00023244"/>
    </source>
</evidence>
<keyword evidence="4 9" id="KW-0456">Lyase</keyword>
<comment type="function">
    <text evidence="6 9">Catalyzes cyclization of the linear tetrapyrrole, hydroxymethylbilane, to the macrocyclic uroporphyrinogen III.</text>
</comment>
<dbReference type="GO" id="GO:0006782">
    <property type="term" value="P:protoporphyrinogen IX biosynthetic process"/>
    <property type="evidence" value="ECO:0007669"/>
    <property type="project" value="UniProtKB-UniRule"/>
</dbReference>
<evidence type="ECO:0000256" key="2">
    <source>
        <dbReference type="ARBA" id="ARBA00008133"/>
    </source>
</evidence>
<comment type="pathway">
    <text evidence="1 9">Porphyrin-containing compound metabolism; protoporphyrin-IX biosynthesis; coproporphyrinogen-III from 5-aminolevulinate: step 3/4.</text>
</comment>
<evidence type="ECO:0000256" key="3">
    <source>
        <dbReference type="ARBA" id="ARBA00013109"/>
    </source>
</evidence>
<dbReference type="RefSeq" id="WP_238585284.1">
    <property type="nucleotide sequence ID" value="NZ_CP017111.1"/>
</dbReference>
<dbReference type="STRING" id="1193502.SHALO_0767"/>
<dbReference type="InterPro" id="IPR003754">
    <property type="entry name" value="4pyrrol_synth_uPrphyn_synth"/>
</dbReference>
<dbReference type="KEGG" id="shal:SHALO_0767"/>
<keyword evidence="12" id="KW-1185">Reference proteome</keyword>
<dbReference type="GO" id="GO:0004852">
    <property type="term" value="F:uroporphyrinogen-III synthase activity"/>
    <property type="evidence" value="ECO:0007669"/>
    <property type="project" value="UniProtKB-UniRule"/>
</dbReference>
<dbReference type="InterPro" id="IPR039793">
    <property type="entry name" value="UROS/Hem4"/>
</dbReference>
<evidence type="ECO:0000313" key="11">
    <source>
        <dbReference type="EMBL" id="AOO64550.1"/>
    </source>
</evidence>
<evidence type="ECO:0000259" key="10">
    <source>
        <dbReference type="Pfam" id="PF02602"/>
    </source>
</evidence>
<feature type="domain" description="Tetrapyrrole biosynthesis uroporphyrinogen III synthase" evidence="10">
    <location>
        <begin position="13"/>
        <end position="202"/>
    </location>
</feature>
<evidence type="ECO:0000256" key="9">
    <source>
        <dbReference type="RuleBase" id="RU366031"/>
    </source>
</evidence>
<comment type="similarity">
    <text evidence="2 9">Belongs to the uroporphyrinogen-III synthase family.</text>
</comment>
<gene>
    <name evidence="11" type="ORF">SHALO_0767</name>
</gene>
<dbReference type="PANTHER" id="PTHR38042">
    <property type="entry name" value="UROPORPHYRINOGEN-III SYNTHASE, CHLOROPLASTIC"/>
    <property type="match status" value="1"/>
</dbReference>
<dbReference type="CDD" id="cd06578">
    <property type="entry name" value="HemD"/>
    <property type="match status" value="1"/>
</dbReference>
<reference evidence="12" key="1">
    <citation type="submission" date="2016-08" db="EMBL/GenBank/DDBJ databases">
        <title>Complete genome sequence of the organohalide-respiring Epsilonproteobacterium Sulfurospirillum halorespirans.</title>
        <authorList>
            <person name="Goris T."/>
            <person name="Zimmermann J."/>
            <person name="Schenz B."/>
            <person name="Lemos M."/>
            <person name="Hackermueller J."/>
            <person name="Diekert G."/>
        </authorList>
    </citation>
    <scope>NUCLEOTIDE SEQUENCE [LARGE SCALE GENOMIC DNA]</scope>
    <source>
        <strain>DSM 13726</strain>
        <strain evidence="12">PCE-M2</strain>
    </source>
</reference>
<dbReference type="Gene3D" id="3.40.50.10090">
    <property type="match status" value="2"/>
</dbReference>
<dbReference type="PATRIC" id="fig|1193502.14.peg.772"/>
<dbReference type="SUPFAM" id="SSF69618">
    <property type="entry name" value="HemD-like"/>
    <property type="match status" value="1"/>
</dbReference>
<protein>
    <recommendedName>
        <fullName evidence="7 9">Uroporphyrinogen-III synthase</fullName>
        <ecNumber evidence="3 9">4.2.1.75</ecNumber>
    </recommendedName>
</protein>
<sequence length="208" mass="22896">MIYLFSDTAYEGVVHLPLFEIAFDPTPIDLKGFDGIIFTSKNSVKALEQSGTAWKAKNAYAIGEGTASLIEHLGGHLVFTCKESYGDRFAKNLLPLVESQNVFFPRAKEVISSLFEILHVNGIAIEERIVYETHCKQYPLSFAPVKESKLIFTAPSTVRCFLKNFAWDESYTAIAIGEKTASALPLHVNCKVASTQSIEACIALAKAL</sequence>
<dbReference type="UniPathway" id="UPA00251">
    <property type="reaction ID" value="UER00320"/>
</dbReference>
<dbReference type="Pfam" id="PF02602">
    <property type="entry name" value="HEM4"/>
    <property type="match status" value="1"/>
</dbReference>
<evidence type="ECO:0000256" key="8">
    <source>
        <dbReference type="ARBA" id="ARBA00048617"/>
    </source>
</evidence>
<evidence type="ECO:0000256" key="4">
    <source>
        <dbReference type="ARBA" id="ARBA00023239"/>
    </source>
</evidence>